<evidence type="ECO:0000256" key="3">
    <source>
        <dbReference type="ARBA" id="ARBA00022741"/>
    </source>
</evidence>
<accession>A0ABS6SED0</accession>
<evidence type="ECO:0000256" key="2">
    <source>
        <dbReference type="ARBA" id="ARBA00022679"/>
    </source>
</evidence>
<comment type="catalytic activity">
    <reaction evidence="6 7">
        <text>adenosine(37) in tRNA + dimethylallyl diphosphate = N(6)-dimethylallyladenosine(37) in tRNA + diphosphate</text>
        <dbReference type="Rhea" id="RHEA:26482"/>
        <dbReference type="Rhea" id="RHEA-COMP:10162"/>
        <dbReference type="Rhea" id="RHEA-COMP:10375"/>
        <dbReference type="ChEBI" id="CHEBI:33019"/>
        <dbReference type="ChEBI" id="CHEBI:57623"/>
        <dbReference type="ChEBI" id="CHEBI:74411"/>
        <dbReference type="ChEBI" id="CHEBI:74415"/>
        <dbReference type="EC" id="2.5.1.75"/>
    </reaction>
</comment>
<dbReference type="NCBIfam" id="TIGR00174">
    <property type="entry name" value="miaA"/>
    <property type="match status" value="1"/>
</dbReference>
<dbReference type="InterPro" id="IPR018022">
    <property type="entry name" value="IPT"/>
</dbReference>
<evidence type="ECO:0000256" key="5">
    <source>
        <dbReference type="ARBA" id="ARBA00022842"/>
    </source>
</evidence>
<evidence type="ECO:0000313" key="10">
    <source>
        <dbReference type="EMBL" id="MBV7256768.1"/>
    </source>
</evidence>
<comment type="cofactor">
    <cofactor evidence="1 6">
        <name>Mg(2+)</name>
        <dbReference type="ChEBI" id="CHEBI:18420"/>
    </cofactor>
</comment>
<keyword evidence="2 6" id="KW-0808">Transferase</keyword>
<evidence type="ECO:0000256" key="8">
    <source>
        <dbReference type="RuleBase" id="RU003784"/>
    </source>
</evidence>
<feature type="region of interest" description="Interaction with substrate tRNA" evidence="6">
    <location>
        <begin position="159"/>
        <end position="163"/>
    </location>
</feature>
<dbReference type="Proteomes" id="UP000722336">
    <property type="component" value="Unassembled WGS sequence"/>
</dbReference>
<keyword evidence="4 6" id="KW-0067">ATP-binding</keyword>
<keyword evidence="6 7" id="KW-0819">tRNA processing</keyword>
<evidence type="ECO:0000256" key="9">
    <source>
        <dbReference type="RuleBase" id="RU003785"/>
    </source>
</evidence>
<feature type="site" description="Interaction with substrate tRNA" evidence="6">
    <location>
        <position position="105"/>
    </location>
</feature>
<keyword evidence="5 6" id="KW-0460">Magnesium</keyword>
<comment type="function">
    <text evidence="6 8">Catalyzes the transfer of a dimethylallyl group onto the adenine at position 37 in tRNAs that read codons beginning with uridine, leading to the formation of N6-(dimethylallyl)adenosine (i(6)A).</text>
</comment>
<dbReference type="InterPro" id="IPR039657">
    <property type="entry name" value="Dimethylallyltransferase"/>
</dbReference>
<comment type="caution">
    <text evidence="10">The sequence shown here is derived from an EMBL/GenBank/DDBJ whole genome shotgun (WGS) entry which is preliminary data.</text>
</comment>
<keyword evidence="11" id="KW-1185">Reference proteome</keyword>
<evidence type="ECO:0000256" key="7">
    <source>
        <dbReference type="RuleBase" id="RU003783"/>
    </source>
</evidence>
<evidence type="ECO:0000256" key="1">
    <source>
        <dbReference type="ARBA" id="ARBA00001946"/>
    </source>
</evidence>
<dbReference type="PANTHER" id="PTHR11088">
    <property type="entry name" value="TRNA DIMETHYLALLYLTRANSFERASE"/>
    <property type="match status" value="1"/>
</dbReference>
<feature type="site" description="Interaction with substrate tRNA" evidence="6">
    <location>
        <position position="127"/>
    </location>
</feature>
<feature type="binding site" evidence="6">
    <location>
        <begin position="16"/>
        <end position="21"/>
    </location>
    <ligand>
        <name>substrate</name>
    </ligand>
</feature>
<feature type="binding site" evidence="6">
    <location>
        <begin position="14"/>
        <end position="21"/>
    </location>
    <ligand>
        <name>ATP</name>
        <dbReference type="ChEBI" id="CHEBI:30616"/>
    </ligand>
</feature>
<organism evidence="10 11">
    <name type="scientific">Pacificimonas pallii</name>
    <dbReference type="NCBI Taxonomy" id="2827236"/>
    <lineage>
        <taxon>Bacteria</taxon>
        <taxon>Pseudomonadati</taxon>
        <taxon>Pseudomonadota</taxon>
        <taxon>Alphaproteobacteria</taxon>
        <taxon>Sphingomonadales</taxon>
        <taxon>Sphingosinicellaceae</taxon>
        <taxon>Pacificimonas</taxon>
    </lineage>
</organism>
<sequence>MTTSAKKTVAVIAGPTASGKSAYALAMAKARNGVIINADASQLYADLQILSARPDAYELEQAEHRLYGVRDGALPCSAAQWAEMARAEIGPAHDAGKLPILVGGTGMYLNVLMNGIAPVPDIDDGIRAEVRSLSTAELAAALAAEDAGMAGRLRPSDTQRMARALEVVRSTGKSLAAWQREMEGGIGGEVDTEVYIIDLPRETLYARCDARLGHMLGAGGLEEVSALKARQLDPALPVMKAIGVPPLIAFLSGRINLEDAAAQARQDTRRYAKRQRTWFRTQGPKLGRLMAIS</sequence>
<dbReference type="Pfam" id="PF01715">
    <property type="entry name" value="IPPT"/>
    <property type="match status" value="1"/>
</dbReference>
<reference evidence="10 11" key="1">
    <citation type="submission" date="2021-04" db="EMBL/GenBank/DDBJ databases">
        <authorList>
            <person name="Pira H."/>
            <person name="Risdian C."/>
            <person name="Wink J."/>
        </authorList>
    </citation>
    <scope>NUCLEOTIDE SEQUENCE [LARGE SCALE GENOMIC DNA]</scope>
    <source>
        <strain evidence="10 11">WHA3</strain>
    </source>
</reference>
<keyword evidence="3 6" id="KW-0547">Nucleotide-binding</keyword>
<comment type="caution">
    <text evidence="6">Lacks conserved residue(s) required for the propagation of feature annotation.</text>
</comment>
<proteinExistence type="inferred from homology"/>
<gene>
    <name evidence="6 10" type="primary">miaA</name>
    <name evidence="10" type="ORF">KCG44_08205</name>
</gene>
<dbReference type="GO" id="GO:0052381">
    <property type="term" value="F:tRNA dimethylallyltransferase activity"/>
    <property type="evidence" value="ECO:0007669"/>
    <property type="project" value="UniProtKB-EC"/>
</dbReference>
<evidence type="ECO:0000313" key="11">
    <source>
        <dbReference type="Proteomes" id="UP000722336"/>
    </source>
</evidence>
<dbReference type="RefSeq" id="WP_218445504.1">
    <property type="nucleotide sequence ID" value="NZ_JAGSPA010000002.1"/>
</dbReference>
<dbReference type="PANTHER" id="PTHR11088:SF60">
    <property type="entry name" value="TRNA DIMETHYLALLYLTRANSFERASE"/>
    <property type="match status" value="1"/>
</dbReference>
<evidence type="ECO:0000256" key="6">
    <source>
        <dbReference type="HAMAP-Rule" id="MF_00185"/>
    </source>
</evidence>
<dbReference type="EC" id="2.5.1.75" evidence="6"/>
<protein>
    <recommendedName>
        <fullName evidence="6">tRNA dimethylallyltransferase</fullName>
        <ecNumber evidence="6">2.5.1.75</ecNumber>
    </recommendedName>
    <alternativeName>
        <fullName evidence="6">Dimethylallyl diphosphate:tRNA dimethylallyltransferase</fullName>
        <shortName evidence="6">DMAPP:tRNA dimethylallyltransferase</shortName>
        <shortName evidence="6">DMATase</shortName>
    </alternativeName>
    <alternativeName>
        <fullName evidence="6">Isopentenyl-diphosphate:tRNA isopentenyltransferase</fullName>
        <shortName evidence="6">IPP transferase</shortName>
        <shortName evidence="6">IPPT</shortName>
        <shortName evidence="6">IPTase</shortName>
    </alternativeName>
</protein>
<comment type="similarity">
    <text evidence="6 9">Belongs to the IPP transferase family.</text>
</comment>
<name>A0ABS6SED0_9SPHN</name>
<dbReference type="HAMAP" id="MF_00185">
    <property type="entry name" value="IPP_trans"/>
    <property type="match status" value="1"/>
</dbReference>
<dbReference type="EMBL" id="JAGSPA010000002">
    <property type="protein sequence ID" value="MBV7256768.1"/>
    <property type="molecule type" value="Genomic_DNA"/>
</dbReference>
<evidence type="ECO:0000256" key="4">
    <source>
        <dbReference type="ARBA" id="ARBA00022840"/>
    </source>
</evidence>
<comment type="subunit">
    <text evidence="6">Monomer.</text>
</comment>